<dbReference type="GO" id="GO:0005874">
    <property type="term" value="C:microtubule"/>
    <property type="evidence" value="ECO:0007669"/>
    <property type="project" value="UniProtKB-KW"/>
</dbReference>
<evidence type="ECO:0000256" key="1">
    <source>
        <dbReference type="ARBA" id="ARBA00004245"/>
    </source>
</evidence>
<dbReference type="GO" id="GO:0003777">
    <property type="term" value="F:microtubule motor activity"/>
    <property type="evidence" value="ECO:0007669"/>
    <property type="project" value="InterPro"/>
</dbReference>
<reference evidence="13" key="1">
    <citation type="submission" date="2022-01" db="EMBL/GenBank/DDBJ databases">
        <authorList>
            <person name="King R."/>
        </authorList>
    </citation>
    <scope>NUCLEOTIDE SEQUENCE</scope>
</reference>
<dbReference type="Pfam" id="PF00225">
    <property type="entry name" value="Kinesin"/>
    <property type="match status" value="1"/>
</dbReference>
<evidence type="ECO:0000256" key="8">
    <source>
        <dbReference type="PROSITE-ProRule" id="PRU00283"/>
    </source>
</evidence>
<dbReference type="EMBL" id="OU898279">
    <property type="protein sequence ID" value="CAG9833821.1"/>
    <property type="molecule type" value="Genomic_DNA"/>
</dbReference>
<evidence type="ECO:0000256" key="2">
    <source>
        <dbReference type="ARBA" id="ARBA00010899"/>
    </source>
</evidence>
<dbReference type="InterPro" id="IPR036961">
    <property type="entry name" value="Kinesin_motor_dom_sf"/>
</dbReference>
<evidence type="ECO:0000256" key="5">
    <source>
        <dbReference type="ARBA" id="ARBA00022840"/>
    </source>
</evidence>
<evidence type="ECO:0000256" key="7">
    <source>
        <dbReference type="ARBA" id="ARBA00023212"/>
    </source>
</evidence>
<evidence type="ECO:0000256" key="6">
    <source>
        <dbReference type="ARBA" id="ARBA00023175"/>
    </source>
</evidence>
<dbReference type="PROSITE" id="PS50067">
    <property type="entry name" value="KINESIN_MOTOR_2"/>
    <property type="match status" value="1"/>
</dbReference>
<keyword evidence="10" id="KW-0175">Coiled coil</keyword>
<evidence type="ECO:0000256" key="10">
    <source>
        <dbReference type="SAM" id="Coils"/>
    </source>
</evidence>
<feature type="binding site" evidence="8">
    <location>
        <begin position="333"/>
        <end position="340"/>
    </location>
    <ligand>
        <name>ATP</name>
        <dbReference type="ChEBI" id="CHEBI:30616"/>
    </ligand>
</feature>
<dbReference type="InterPro" id="IPR027640">
    <property type="entry name" value="Kinesin-like_fam"/>
</dbReference>
<proteinExistence type="inferred from homology"/>
<keyword evidence="3 9" id="KW-0493">Microtubule</keyword>
<organism evidence="13 14">
    <name type="scientific">Diabrotica balteata</name>
    <name type="common">Banded cucumber beetle</name>
    <dbReference type="NCBI Taxonomy" id="107213"/>
    <lineage>
        <taxon>Eukaryota</taxon>
        <taxon>Metazoa</taxon>
        <taxon>Ecdysozoa</taxon>
        <taxon>Arthropoda</taxon>
        <taxon>Hexapoda</taxon>
        <taxon>Insecta</taxon>
        <taxon>Pterygota</taxon>
        <taxon>Neoptera</taxon>
        <taxon>Endopterygota</taxon>
        <taxon>Coleoptera</taxon>
        <taxon>Polyphaga</taxon>
        <taxon>Cucujiformia</taxon>
        <taxon>Chrysomeloidea</taxon>
        <taxon>Chrysomelidae</taxon>
        <taxon>Galerucinae</taxon>
        <taxon>Diabroticina</taxon>
        <taxon>Diabroticites</taxon>
        <taxon>Diabrotica</taxon>
    </lineage>
</organism>
<evidence type="ECO:0000256" key="9">
    <source>
        <dbReference type="RuleBase" id="RU000394"/>
    </source>
</evidence>
<dbReference type="PRINTS" id="PR00380">
    <property type="entry name" value="KINESINHEAVY"/>
</dbReference>
<evidence type="ECO:0000256" key="11">
    <source>
        <dbReference type="SAM" id="MobiDB-lite"/>
    </source>
</evidence>
<feature type="coiled-coil region" evidence="10">
    <location>
        <begin position="80"/>
        <end position="222"/>
    </location>
</feature>
<dbReference type="GO" id="GO:0005524">
    <property type="term" value="F:ATP binding"/>
    <property type="evidence" value="ECO:0007669"/>
    <property type="project" value="UniProtKB-UniRule"/>
</dbReference>
<dbReference type="SMART" id="SM00129">
    <property type="entry name" value="KISc"/>
    <property type="match status" value="1"/>
</dbReference>
<dbReference type="GO" id="GO:0008017">
    <property type="term" value="F:microtubule binding"/>
    <property type="evidence" value="ECO:0007669"/>
    <property type="project" value="InterPro"/>
</dbReference>
<dbReference type="InterPro" id="IPR027417">
    <property type="entry name" value="P-loop_NTPase"/>
</dbReference>
<dbReference type="PANTHER" id="PTHR47972:SF45">
    <property type="entry name" value="PROTEIN CLARET SEGREGATIONAL"/>
    <property type="match status" value="1"/>
</dbReference>
<keyword evidence="14" id="KW-1185">Reference proteome</keyword>
<feature type="region of interest" description="Disordered" evidence="11">
    <location>
        <begin position="1"/>
        <end position="54"/>
    </location>
</feature>
<feature type="compositionally biased region" description="Polar residues" evidence="11">
    <location>
        <begin position="17"/>
        <end position="37"/>
    </location>
</feature>
<dbReference type="Gene3D" id="3.40.850.10">
    <property type="entry name" value="Kinesin motor domain"/>
    <property type="match status" value="1"/>
</dbReference>
<dbReference type="InterPro" id="IPR019821">
    <property type="entry name" value="Kinesin_motor_CS"/>
</dbReference>
<evidence type="ECO:0000259" key="12">
    <source>
        <dbReference type="PROSITE" id="PS50067"/>
    </source>
</evidence>
<dbReference type="PANTHER" id="PTHR47972">
    <property type="entry name" value="KINESIN-LIKE PROTEIN KLP-3"/>
    <property type="match status" value="1"/>
</dbReference>
<evidence type="ECO:0000313" key="13">
    <source>
        <dbReference type="EMBL" id="CAG9833821.1"/>
    </source>
</evidence>
<keyword evidence="7" id="KW-0206">Cytoskeleton</keyword>
<keyword evidence="4 8" id="KW-0547">Nucleotide-binding</keyword>
<evidence type="ECO:0000256" key="4">
    <source>
        <dbReference type="ARBA" id="ARBA00022741"/>
    </source>
</evidence>
<keyword evidence="6 8" id="KW-0505">Motor protein</keyword>
<name>A0A9N9T204_DIABA</name>
<dbReference type="Proteomes" id="UP001153709">
    <property type="component" value="Chromosome 4"/>
</dbReference>
<sequence>MDTSKSKIPRKPPKPTGRSQNRNIPSSTAKSTAASNRNLHEEFAPRRSRSMVNLGVNHASRRVVAESSTKPIFKEPSSVIANIKSTLKRAAANKSETNAEPKEAKQPKIAAWDFKGKYKGLQEKHKTLIDAYSSLKERCADTEEMRKNYDEVIADKDEKINDLQKRLNILETDYAIMNALNIDITTKCNELAEENKKFRDKLRESNNVCVNLKTTIEKLKKDYMLNETLKRQLQNTIQDLKGNIRVFCRVRPPINEAENKKAKCSINYVNESTIEIQPTQHSGTTPKSTDTKLEFTFDQVFQESATQEEFFVELSQLVQSAIDGYNVCVFAYGQTGSGKTYTMQGLEDRVHMGMIPRTMNLIFDTIEDLKRCKWQYVVTASFLEIYNENVRDLLDSNTNNNLEILYNEGRGTTVSNLKAKEICSFGDFQKYMMKAQKNRAVAATNVNQHSSRSHAVTKITINGKHEETNVSWTGSVNLVDLAGSESVKKNQGARVTESIHINKSLSTLQSVMLSLHNKDKHVPYRNSKLTYLLQSSLGGNSKTLMIVNISPFQETYTESVNSLRFASNVKEVKTKIKRNKLNLRECV</sequence>
<dbReference type="PROSITE" id="PS00411">
    <property type="entry name" value="KINESIN_MOTOR_1"/>
    <property type="match status" value="1"/>
</dbReference>
<keyword evidence="5 8" id="KW-0067">ATP-binding</keyword>
<comment type="subcellular location">
    <subcellularLocation>
        <location evidence="1">Cytoplasm</location>
        <location evidence="1">Cytoskeleton</location>
    </subcellularLocation>
</comment>
<dbReference type="OrthoDB" id="3176171at2759"/>
<accession>A0A9N9T204</accession>
<dbReference type="AlphaFoldDB" id="A0A9N9T204"/>
<evidence type="ECO:0000256" key="3">
    <source>
        <dbReference type="ARBA" id="ARBA00022701"/>
    </source>
</evidence>
<dbReference type="SUPFAM" id="SSF52540">
    <property type="entry name" value="P-loop containing nucleoside triphosphate hydrolases"/>
    <property type="match status" value="1"/>
</dbReference>
<dbReference type="GO" id="GO:0007018">
    <property type="term" value="P:microtubule-based movement"/>
    <property type="evidence" value="ECO:0007669"/>
    <property type="project" value="InterPro"/>
</dbReference>
<evidence type="ECO:0000313" key="14">
    <source>
        <dbReference type="Proteomes" id="UP001153709"/>
    </source>
</evidence>
<protein>
    <recommendedName>
        <fullName evidence="9">Kinesin-like protein</fullName>
    </recommendedName>
</protein>
<comment type="similarity">
    <text evidence="2">Belongs to the TRAFAC class myosin-kinesin ATPase superfamily. Kinesin family. KIN-14 subfamily.</text>
</comment>
<gene>
    <name evidence="13" type="ORF">DIABBA_LOCUS7192</name>
</gene>
<dbReference type="InterPro" id="IPR001752">
    <property type="entry name" value="Kinesin_motor_dom"/>
</dbReference>
<feature type="domain" description="Kinesin motor" evidence="12">
    <location>
        <begin position="243"/>
        <end position="572"/>
    </location>
</feature>
<keyword evidence="7" id="KW-0963">Cytoplasm</keyword>